<evidence type="ECO:0000256" key="1">
    <source>
        <dbReference type="SAM" id="MobiDB-lite"/>
    </source>
</evidence>
<name>A0A645FW57_9ZZZZ</name>
<dbReference type="EMBL" id="VSSQ01066182">
    <property type="protein sequence ID" value="MPN18771.1"/>
    <property type="molecule type" value="Genomic_DNA"/>
</dbReference>
<feature type="region of interest" description="Disordered" evidence="1">
    <location>
        <begin position="33"/>
        <end position="65"/>
    </location>
</feature>
<organism evidence="2">
    <name type="scientific">bioreactor metagenome</name>
    <dbReference type="NCBI Taxonomy" id="1076179"/>
    <lineage>
        <taxon>unclassified sequences</taxon>
        <taxon>metagenomes</taxon>
        <taxon>ecological metagenomes</taxon>
    </lineage>
</organism>
<sequence>MVVAHAHPVKIPYDLVVVRIEIVGNPIDGKLDDIGRDFHGGAEHPKKRDDHGKGDQAHHGGPEQF</sequence>
<dbReference type="AlphaFoldDB" id="A0A645FW57"/>
<proteinExistence type="predicted"/>
<comment type="caution">
    <text evidence="2">The sequence shown here is derived from an EMBL/GenBank/DDBJ whole genome shotgun (WGS) entry which is preliminary data.</text>
</comment>
<evidence type="ECO:0000313" key="2">
    <source>
        <dbReference type="EMBL" id="MPN18771.1"/>
    </source>
</evidence>
<accession>A0A645FW57</accession>
<reference evidence="2" key="1">
    <citation type="submission" date="2019-08" db="EMBL/GenBank/DDBJ databases">
        <authorList>
            <person name="Kucharzyk K."/>
            <person name="Murdoch R.W."/>
            <person name="Higgins S."/>
            <person name="Loffler F."/>
        </authorList>
    </citation>
    <scope>NUCLEOTIDE SEQUENCE</scope>
</reference>
<protein>
    <submittedName>
        <fullName evidence="2">Uncharacterized protein</fullName>
    </submittedName>
</protein>
<gene>
    <name evidence="2" type="ORF">SDC9_166134</name>
</gene>